<dbReference type="SMART" id="SM00212">
    <property type="entry name" value="UBCc"/>
    <property type="match status" value="1"/>
</dbReference>
<dbReference type="Gene3D" id="3.10.110.10">
    <property type="entry name" value="Ubiquitin Conjugating Enzyme"/>
    <property type="match status" value="1"/>
</dbReference>
<dbReference type="WBParaSite" id="maker-unitig_32909-snap-gene-0.3-mRNA-1">
    <property type="protein sequence ID" value="maker-unitig_32909-snap-gene-0.3-mRNA-1"/>
    <property type="gene ID" value="maker-unitig_32909-snap-gene-0.3"/>
</dbReference>
<protein>
    <submittedName>
        <fullName evidence="3">UBIQUITIN_CONJUGAT_2 domain-containing protein</fullName>
    </submittedName>
</protein>
<keyword evidence="2" id="KW-1185">Reference proteome</keyword>
<dbReference type="InterPro" id="IPR016135">
    <property type="entry name" value="UBQ-conjugating_enzyme/RWD"/>
</dbReference>
<dbReference type="PANTHER" id="PTHR24067">
    <property type="entry name" value="UBIQUITIN-CONJUGATING ENZYME E2"/>
    <property type="match status" value="1"/>
</dbReference>
<dbReference type="AlphaFoldDB" id="A0A1I8FGD5"/>
<organism evidence="2 3">
    <name type="scientific">Macrostomum lignano</name>
    <dbReference type="NCBI Taxonomy" id="282301"/>
    <lineage>
        <taxon>Eukaryota</taxon>
        <taxon>Metazoa</taxon>
        <taxon>Spiralia</taxon>
        <taxon>Lophotrochozoa</taxon>
        <taxon>Platyhelminthes</taxon>
        <taxon>Rhabditophora</taxon>
        <taxon>Macrostomorpha</taxon>
        <taxon>Macrostomida</taxon>
        <taxon>Macrostomidae</taxon>
        <taxon>Macrostomum</taxon>
    </lineage>
</organism>
<reference evidence="3" key="1">
    <citation type="submission" date="2016-11" db="UniProtKB">
        <authorList>
            <consortium name="WormBaseParasite"/>
        </authorList>
    </citation>
    <scope>IDENTIFICATION</scope>
</reference>
<sequence>MREAKDLAAPTELYYAQPLEDNLFEWHFTIRGPGGVYHGRVLIPGDYPMKPPNIILLTPNGRFEINKKICLSISGYHPETWRPAWSIRTALLALVGFMPTHGLGAIARPGISAGRAAPFGASIARLALPDLLPDAGLAQPRVAAQP</sequence>
<dbReference type="InterPro" id="IPR050113">
    <property type="entry name" value="Ub_conjugating_enzyme"/>
</dbReference>
<evidence type="ECO:0000259" key="1">
    <source>
        <dbReference type="PROSITE" id="PS50127"/>
    </source>
</evidence>
<name>A0A1I8FGD5_9PLAT</name>
<accession>A0A1I8FGD5</accession>
<evidence type="ECO:0000313" key="2">
    <source>
        <dbReference type="Proteomes" id="UP000095280"/>
    </source>
</evidence>
<dbReference type="PROSITE" id="PS50127">
    <property type="entry name" value="UBC_2"/>
    <property type="match status" value="1"/>
</dbReference>
<feature type="domain" description="UBC core" evidence="1">
    <location>
        <begin position="1"/>
        <end position="146"/>
    </location>
</feature>
<proteinExistence type="predicted"/>
<evidence type="ECO:0000313" key="3">
    <source>
        <dbReference type="WBParaSite" id="maker-unitig_32909-snap-gene-0.3-mRNA-1"/>
    </source>
</evidence>
<dbReference type="Proteomes" id="UP000095280">
    <property type="component" value="Unplaced"/>
</dbReference>
<dbReference type="Pfam" id="PF00179">
    <property type="entry name" value="UQ_con"/>
    <property type="match status" value="1"/>
</dbReference>
<dbReference type="InterPro" id="IPR000608">
    <property type="entry name" value="UBC"/>
</dbReference>
<dbReference type="SUPFAM" id="SSF54495">
    <property type="entry name" value="UBC-like"/>
    <property type="match status" value="1"/>
</dbReference>
<dbReference type="CDD" id="cd23799">
    <property type="entry name" value="UBCc_UBE2J"/>
    <property type="match status" value="1"/>
</dbReference>